<keyword evidence="1" id="KW-0812">Transmembrane</keyword>
<protein>
    <submittedName>
        <fullName evidence="3">FLYWCH-type domain-containing protein</fullName>
    </submittedName>
</protein>
<dbReference type="WBParaSite" id="Hba_00165">
    <property type="protein sequence ID" value="Hba_00165"/>
    <property type="gene ID" value="Hba_00165"/>
</dbReference>
<evidence type="ECO:0000313" key="2">
    <source>
        <dbReference type="Proteomes" id="UP000095283"/>
    </source>
</evidence>
<proteinExistence type="predicted"/>
<dbReference type="Proteomes" id="UP000095283">
    <property type="component" value="Unplaced"/>
</dbReference>
<reference evidence="3" key="1">
    <citation type="submission" date="2016-11" db="UniProtKB">
        <authorList>
            <consortium name="WormBaseParasite"/>
        </authorList>
    </citation>
    <scope>IDENTIFICATION</scope>
</reference>
<name>A0A1I7W6B5_HETBA</name>
<keyword evidence="2" id="KW-1185">Reference proteome</keyword>
<keyword evidence="1" id="KW-1133">Transmembrane helix</keyword>
<evidence type="ECO:0000256" key="1">
    <source>
        <dbReference type="SAM" id="Phobius"/>
    </source>
</evidence>
<sequence>MAATVYIYIYIYMIITLPRVVLVPTLSNLAKAPLTSTTYYSSIKRLKYTLDNGTTVCCGEWGGRKIHDCPGRKKGAYYILFICKKYAFMKYSHMSSKAGDKRGNALSMGSYVVVLLINLYDSDVCNCLHLPCLPLFSVPGLRILIPTTSGNRTEYSDDNIQHYNNIIILLAGYQNSVVSRQLGHSSTYQSSHMVAKYQYKLKHS</sequence>
<evidence type="ECO:0000313" key="3">
    <source>
        <dbReference type="WBParaSite" id="Hba_00165"/>
    </source>
</evidence>
<organism evidence="2 3">
    <name type="scientific">Heterorhabditis bacteriophora</name>
    <name type="common">Entomopathogenic nematode worm</name>
    <dbReference type="NCBI Taxonomy" id="37862"/>
    <lineage>
        <taxon>Eukaryota</taxon>
        <taxon>Metazoa</taxon>
        <taxon>Ecdysozoa</taxon>
        <taxon>Nematoda</taxon>
        <taxon>Chromadorea</taxon>
        <taxon>Rhabditida</taxon>
        <taxon>Rhabditina</taxon>
        <taxon>Rhabditomorpha</taxon>
        <taxon>Strongyloidea</taxon>
        <taxon>Heterorhabditidae</taxon>
        <taxon>Heterorhabditis</taxon>
    </lineage>
</organism>
<feature type="transmembrane region" description="Helical" evidence="1">
    <location>
        <begin position="6"/>
        <end position="26"/>
    </location>
</feature>
<keyword evidence="1" id="KW-0472">Membrane</keyword>
<dbReference type="AlphaFoldDB" id="A0A1I7W6B5"/>
<accession>A0A1I7W6B5</accession>